<gene>
    <name evidence="6" type="ORF">GCM10025791_34330</name>
</gene>
<proteinExistence type="predicted"/>
<dbReference type="SUPFAM" id="SSF46689">
    <property type="entry name" value="Homeodomain-like"/>
    <property type="match status" value="1"/>
</dbReference>
<dbReference type="SUPFAM" id="SSF48498">
    <property type="entry name" value="Tetracyclin repressor-like, C-terminal domain"/>
    <property type="match status" value="1"/>
</dbReference>
<organism evidence="6 7">
    <name type="scientific">Halioxenophilus aromaticivorans</name>
    <dbReference type="NCBI Taxonomy" id="1306992"/>
    <lineage>
        <taxon>Bacteria</taxon>
        <taxon>Pseudomonadati</taxon>
        <taxon>Pseudomonadota</taxon>
        <taxon>Gammaproteobacteria</taxon>
        <taxon>Alteromonadales</taxon>
        <taxon>Alteromonadaceae</taxon>
        <taxon>Halioxenophilus</taxon>
    </lineage>
</organism>
<dbReference type="GO" id="GO:0003677">
    <property type="term" value="F:DNA binding"/>
    <property type="evidence" value="ECO:0007669"/>
    <property type="project" value="UniProtKB-UniRule"/>
</dbReference>
<evidence type="ECO:0000313" key="6">
    <source>
        <dbReference type="EMBL" id="GAA4951066.1"/>
    </source>
</evidence>
<dbReference type="EMBL" id="BAABLX010000029">
    <property type="protein sequence ID" value="GAA4951066.1"/>
    <property type="molecule type" value="Genomic_DNA"/>
</dbReference>
<keyword evidence="7" id="KW-1185">Reference proteome</keyword>
<feature type="DNA-binding region" description="H-T-H motif" evidence="4">
    <location>
        <begin position="28"/>
        <end position="47"/>
    </location>
</feature>
<dbReference type="InterPro" id="IPR036271">
    <property type="entry name" value="Tet_transcr_reg_TetR-rel_C_sf"/>
</dbReference>
<keyword evidence="1" id="KW-0805">Transcription regulation</keyword>
<dbReference type="PROSITE" id="PS50977">
    <property type="entry name" value="HTH_TETR_2"/>
    <property type="match status" value="1"/>
</dbReference>
<dbReference type="InterPro" id="IPR023772">
    <property type="entry name" value="DNA-bd_HTH_TetR-type_CS"/>
</dbReference>
<accession>A0AAV3U6I5</accession>
<evidence type="ECO:0000256" key="4">
    <source>
        <dbReference type="PROSITE-ProRule" id="PRU00335"/>
    </source>
</evidence>
<dbReference type="Gene3D" id="1.10.357.10">
    <property type="entry name" value="Tetracycline Repressor, domain 2"/>
    <property type="match status" value="1"/>
</dbReference>
<evidence type="ECO:0000256" key="2">
    <source>
        <dbReference type="ARBA" id="ARBA00023125"/>
    </source>
</evidence>
<dbReference type="PANTHER" id="PTHR47506:SF1">
    <property type="entry name" value="HTH-TYPE TRANSCRIPTIONAL REGULATOR YJDC"/>
    <property type="match status" value="1"/>
</dbReference>
<dbReference type="PROSITE" id="PS01081">
    <property type="entry name" value="HTH_TETR_1"/>
    <property type="match status" value="1"/>
</dbReference>
<evidence type="ECO:0000256" key="1">
    <source>
        <dbReference type="ARBA" id="ARBA00023015"/>
    </source>
</evidence>
<dbReference type="InterPro" id="IPR009057">
    <property type="entry name" value="Homeodomain-like_sf"/>
</dbReference>
<dbReference type="Proteomes" id="UP001409585">
    <property type="component" value="Unassembled WGS sequence"/>
</dbReference>
<dbReference type="PRINTS" id="PR00455">
    <property type="entry name" value="HTHTETR"/>
</dbReference>
<feature type="domain" description="HTH tetR-type" evidence="5">
    <location>
        <begin position="5"/>
        <end position="65"/>
    </location>
</feature>
<protein>
    <recommendedName>
        <fullName evidence="5">HTH tetR-type domain-containing protein</fullName>
    </recommendedName>
</protein>
<dbReference type="AlphaFoldDB" id="A0AAV3U6I5"/>
<evidence type="ECO:0000256" key="3">
    <source>
        <dbReference type="ARBA" id="ARBA00023163"/>
    </source>
</evidence>
<comment type="caution">
    <text evidence="6">The sequence shown here is derived from an EMBL/GenBank/DDBJ whole genome shotgun (WGS) entry which is preliminary data.</text>
</comment>
<dbReference type="InterPro" id="IPR001647">
    <property type="entry name" value="HTH_TetR"/>
</dbReference>
<evidence type="ECO:0000313" key="7">
    <source>
        <dbReference type="Proteomes" id="UP001409585"/>
    </source>
</evidence>
<keyword evidence="2 4" id="KW-0238">DNA-binding</keyword>
<dbReference type="PANTHER" id="PTHR47506">
    <property type="entry name" value="TRANSCRIPTIONAL REGULATORY PROTEIN"/>
    <property type="match status" value="1"/>
</dbReference>
<dbReference type="Pfam" id="PF00440">
    <property type="entry name" value="TetR_N"/>
    <property type="match status" value="1"/>
</dbReference>
<dbReference type="RefSeq" id="WP_345425225.1">
    <property type="nucleotide sequence ID" value="NZ_AP031496.1"/>
</dbReference>
<reference evidence="7" key="1">
    <citation type="journal article" date="2019" name="Int. J. Syst. Evol. Microbiol.">
        <title>The Global Catalogue of Microorganisms (GCM) 10K type strain sequencing project: providing services to taxonomists for standard genome sequencing and annotation.</title>
        <authorList>
            <consortium name="The Broad Institute Genomics Platform"/>
            <consortium name="The Broad Institute Genome Sequencing Center for Infectious Disease"/>
            <person name="Wu L."/>
            <person name="Ma J."/>
        </authorList>
    </citation>
    <scope>NUCLEOTIDE SEQUENCE [LARGE SCALE GENOMIC DNA]</scope>
    <source>
        <strain evidence="7">JCM 19134</strain>
    </source>
</reference>
<evidence type="ECO:0000259" key="5">
    <source>
        <dbReference type="PROSITE" id="PS50977"/>
    </source>
</evidence>
<name>A0AAV3U6I5_9ALTE</name>
<sequence>MAKAKFDRSDVVAAATELFWRKGYNCASMQDVFRATGLQPGSLYNAFGNKEGLYEESVRYYGTQAVKKTEDSLAGVGNKLEAIATMVLAEAKTSLEPEFKSCMLVKSLLELNSMGNERLAQVVNDQVSAITAVYESVLAEAFDAQAAREKATQLMMARMGLYVYGLMQTSQEELIANLRGNLPWLPWDSVDSDSATLATSSAASY</sequence>
<keyword evidence="3" id="KW-0804">Transcription</keyword>